<feature type="transmembrane region" description="Helical" evidence="1">
    <location>
        <begin position="56"/>
        <end position="77"/>
    </location>
</feature>
<dbReference type="EMBL" id="JBHRSP010000001">
    <property type="protein sequence ID" value="MFC3071516.1"/>
    <property type="molecule type" value="Genomic_DNA"/>
</dbReference>
<accession>A0ABV7D9F3</accession>
<comment type="caution">
    <text evidence="2">The sequence shown here is derived from an EMBL/GenBank/DDBJ whole genome shotgun (WGS) entry which is preliminary data.</text>
</comment>
<keyword evidence="3" id="KW-1185">Reference proteome</keyword>
<organism evidence="2 3">
    <name type="scientific">Shinella pollutisoli</name>
    <dbReference type="NCBI Taxonomy" id="2250594"/>
    <lineage>
        <taxon>Bacteria</taxon>
        <taxon>Pseudomonadati</taxon>
        <taxon>Pseudomonadota</taxon>
        <taxon>Alphaproteobacteria</taxon>
        <taxon>Hyphomicrobiales</taxon>
        <taxon>Rhizobiaceae</taxon>
        <taxon>Shinella</taxon>
    </lineage>
</organism>
<name>A0ABV7D9F3_9HYPH</name>
<evidence type="ECO:0000313" key="2">
    <source>
        <dbReference type="EMBL" id="MFC3071516.1"/>
    </source>
</evidence>
<feature type="transmembrane region" description="Helical" evidence="1">
    <location>
        <begin position="30"/>
        <end position="50"/>
    </location>
</feature>
<proteinExistence type="predicted"/>
<dbReference type="RefSeq" id="WP_380702352.1">
    <property type="nucleotide sequence ID" value="NZ_JBHRSP010000001.1"/>
</dbReference>
<protein>
    <recommendedName>
        <fullName evidence="4">SMODS and SLOG-associating 2TM effector domain-containing protein</fullName>
    </recommendedName>
</protein>
<reference evidence="3" key="1">
    <citation type="journal article" date="2019" name="Int. J. Syst. Evol. Microbiol.">
        <title>The Global Catalogue of Microorganisms (GCM) 10K type strain sequencing project: providing services to taxonomists for standard genome sequencing and annotation.</title>
        <authorList>
            <consortium name="The Broad Institute Genomics Platform"/>
            <consortium name="The Broad Institute Genome Sequencing Center for Infectious Disease"/>
            <person name="Wu L."/>
            <person name="Ma J."/>
        </authorList>
    </citation>
    <scope>NUCLEOTIDE SEQUENCE [LARGE SCALE GENOMIC DNA]</scope>
    <source>
        <strain evidence="3">KCTC 52677</strain>
    </source>
</reference>
<gene>
    <name evidence="2" type="ORF">ACFOHH_00180</name>
</gene>
<keyword evidence="1" id="KW-1133">Transmembrane helix</keyword>
<sequence>MDRARLQLNVLRNALYHAGQRRRYERYTRWSNFLVILLGASAMADLARLLDFPGGALLPGLLTTIVGGLQLVFDFGGKARDHQVLQRDYYTLLADIEDAPAADEAQIARFCAVMTRIATGEPPTLRALDARAYNDALSGLGHWSEGERLHIPLWHRIAGSVSAFDGYQYETLDERRVRRSVRDRLFSVKR</sequence>
<evidence type="ECO:0008006" key="4">
    <source>
        <dbReference type="Google" id="ProtNLM"/>
    </source>
</evidence>
<evidence type="ECO:0000256" key="1">
    <source>
        <dbReference type="SAM" id="Phobius"/>
    </source>
</evidence>
<dbReference type="Proteomes" id="UP001595377">
    <property type="component" value="Unassembled WGS sequence"/>
</dbReference>
<keyword evidence="1" id="KW-0472">Membrane</keyword>
<evidence type="ECO:0000313" key="3">
    <source>
        <dbReference type="Proteomes" id="UP001595377"/>
    </source>
</evidence>
<keyword evidence="1" id="KW-0812">Transmembrane</keyword>